<dbReference type="OrthoDB" id="5989306at2759"/>
<dbReference type="InterPro" id="IPR051760">
    <property type="entry name" value="KMT5A"/>
</dbReference>
<dbReference type="EnsemblMetazoa" id="CLYHEMT023950.1">
    <property type="protein sequence ID" value="CLYHEMP023950.1"/>
    <property type="gene ID" value="CLYHEMG023950"/>
</dbReference>
<dbReference type="Proteomes" id="UP000594262">
    <property type="component" value="Unplaced"/>
</dbReference>
<dbReference type="GO" id="GO:0006357">
    <property type="term" value="P:regulation of transcription by RNA polymerase II"/>
    <property type="evidence" value="ECO:0007669"/>
    <property type="project" value="TreeGrafter"/>
</dbReference>
<dbReference type="AlphaFoldDB" id="A0A7M5XL46"/>
<evidence type="ECO:0000313" key="2">
    <source>
        <dbReference type="EnsemblMetazoa" id="CLYHEMP023950.1"/>
    </source>
</evidence>
<protein>
    <recommendedName>
        <fullName evidence="1">SET domain-containing protein</fullName>
    </recommendedName>
</protein>
<keyword evidence="3" id="KW-1185">Reference proteome</keyword>
<dbReference type="GO" id="GO:0005700">
    <property type="term" value="C:polytene chromosome"/>
    <property type="evidence" value="ECO:0007669"/>
    <property type="project" value="TreeGrafter"/>
</dbReference>
<dbReference type="Gene3D" id="2.170.270.10">
    <property type="entry name" value="SET domain"/>
    <property type="match status" value="1"/>
</dbReference>
<dbReference type="PANTHER" id="PTHR46167">
    <property type="entry name" value="N-LYSINE METHYLTRANSFERASE KMT5A"/>
    <property type="match status" value="1"/>
</dbReference>
<accession>A0A7M5XL46</accession>
<name>A0A7M5XL46_9CNID</name>
<organism evidence="2 3">
    <name type="scientific">Clytia hemisphaerica</name>
    <dbReference type="NCBI Taxonomy" id="252671"/>
    <lineage>
        <taxon>Eukaryota</taxon>
        <taxon>Metazoa</taxon>
        <taxon>Cnidaria</taxon>
        <taxon>Hydrozoa</taxon>
        <taxon>Hydroidolina</taxon>
        <taxon>Leptothecata</taxon>
        <taxon>Obeliida</taxon>
        <taxon>Clytiidae</taxon>
        <taxon>Clytia</taxon>
    </lineage>
</organism>
<dbReference type="InterPro" id="IPR046341">
    <property type="entry name" value="SET_dom_sf"/>
</dbReference>
<dbReference type="GO" id="GO:0043516">
    <property type="term" value="P:regulation of DNA damage response, signal transduction by p53 class mediator"/>
    <property type="evidence" value="ECO:0007669"/>
    <property type="project" value="TreeGrafter"/>
</dbReference>
<evidence type="ECO:0000259" key="1">
    <source>
        <dbReference type="Pfam" id="PF00856"/>
    </source>
</evidence>
<dbReference type="InterPro" id="IPR001214">
    <property type="entry name" value="SET_dom"/>
</dbReference>
<dbReference type="SUPFAM" id="SSF82199">
    <property type="entry name" value="SET domain"/>
    <property type="match status" value="1"/>
</dbReference>
<feature type="domain" description="SET" evidence="1">
    <location>
        <begin position="39"/>
        <end position="100"/>
    </location>
</feature>
<reference evidence="2" key="1">
    <citation type="submission" date="2021-01" db="UniProtKB">
        <authorList>
            <consortium name="EnsemblMetazoa"/>
        </authorList>
    </citation>
    <scope>IDENTIFICATION</scope>
</reference>
<sequence>MRSTRSKEPSPKVIRPDEFCGSGLDQPGFELLKISSEIGYGVVTKRFFKSGDFLLEYAGERISKKEATDREKSYAKKGIGCYMFTDILGIKKRFCIDATGDTQLCW</sequence>
<dbReference type="GO" id="GO:0005634">
    <property type="term" value="C:nucleus"/>
    <property type="evidence" value="ECO:0007669"/>
    <property type="project" value="TreeGrafter"/>
</dbReference>
<dbReference type="Pfam" id="PF00856">
    <property type="entry name" value="SET"/>
    <property type="match status" value="1"/>
</dbReference>
<dbReference type="GO" id="GO:0042799">
    <property type="term" value="F:histone H4K20 methyltransferase activity"/>
    <property type="evidence" value="ECO:0007669"/>
    <property type="project" value="TreeGrafter"/>
</dbReference>
<dbReference type="PANTHER" id="PTHR46167:SF1">
    <property type="entry name" value="N-LYSINE METHYLTRANSFERASE KMT5A"/>
    <property type="match status" value="1"/>
</dbReference>
<proteinExistence type="predicted"/>
<evidence type="ECO:0000313" key="3">
    <source>
        <dbReference type="Proteomes" id="UP000594262"/>
    </source>
</evidence>